<dbReference type="AlphaFoldDB" id="A0A8J5J847"/>
<organism evidence="4 5">
    <name type="scientific">Homarus americanus</name>
    <name type="common">American lobster</name>
    <dbReference type="NCBI Taxonomy" id="6706"/>
    <lineage>
        <taxon>Eukaryota</taxon>
        <taxon>Metazoa</taxon>
        <taxon>Ecdysozoa</taxon>
        <taxon>Arthropoda</taxon>
        <taxon>Crustacea</taxon>
        <taxon>Multicrustacea</taxon>
        <taxon>Malacostraca</taxon>
        <taxon>Eumalacostraca</taxon>
        <taxon>Eucarida</taxon>
        <taxon>Decapoda</taxon>
        <taxon>Pleocyemata</taxon>
        <taxon>Astacidea</taxon>
        <taxon>Nephropoidea</taxon>
        <taxon>Nephropidae</taxon>
        <taxon>Homarus</taxon>
    </lineage>
</organism>
<dbReference type="InterPro" id="IPR019819">
    <property type="entry name" value="Carboxylesterase_B_CS"/>
</dbReference>
<feature type="chain" id="PRO_5035226503" evidence="2">
    <location>
        <begin position="28"/>
        <end position="194"/>
    </location>
</feature>
<feature type="domain" description="Carboxylesterase type B" evidence="3">
    <location>
        <begin position="30"/>
        <end position="180"/>
    </location>
</feature>
<dbReference type="InterPro" id="IPR029058">
    <property type="entry name" value="AB_hydrolase_fold"/>
</dbReference>
<evidence type="ECO:0000313" key="4">
    <source>
        <dbReference type="EMBL" id="KAG7153840.1"/>
    </source>
</evidence>
<feature type="signal peptide" evidence="2">
    <location>
        <begin position="1"/>
        <end position="27"/>
    </location>
</feature>
<name>A0A8J5J847_HOMAM</name>
<keyword evidence="5" id="KW-1185">Reference proteome</keyword>
<evidence type="ECO:0000259" key="3">
    <source>
        <dbReference type="Pfam" id="PF00135"/>
    </source>
</evidence>
<evidence type="ECO:0000256" key="1">
    <source>
        <dbReference type="ARBA" id="ARBA00023180"/>
    </source>
</evidence>
<keyword evidence="4" id="KW-0378">Hydrolase</keyword>
<gene>
    <name evidence="4" type="primary">Ces2a-L</name>
    <name evidence="4" type="ORF">Hamer_G017652</name>
</gene>
<dbReference type="PANTHER" id="PTHR11559">
    <property type="entry name" value="CARBOXYLESTERASE"/>
    <property type="match status" value="1"/>
</dbReference>
<comment type="caution">
    <text evidence="4">The sequence shown here is derived from an EMBL/GenBank/DDBJ whole genome shotgun (WGS) entry which is preliminary data.</text>
</comment>
<reference evidence="4" key="1">
    <citation type="journal article" date="2021" name="Sci. Adv.">
        <title>The American lobster genome reveals insights on longevity, neural, and immune adaptations.</title>
        <authorList>
            <person name="Polinski J.M."/>
            <person name="Zimin A.V."/>
            <person name="Clark K.F."/>
            <person name="Kohn A.B."/>
            <person name="Sadowski N."/>
            <person name="Timp W."/>
            <person name="Ptitsyn A."/>
            <person name="Khanna P."/>
            <person name="Romanova D.Y."/>
            <person name="Williams P."/>
            <person name="Greenwood S.J."/>
            <person name="Moroz L.L."/>
            <person name="Walt D.R."/>
            <person name="Bodnar A.G."/>
        </authorList>
    </citation>
    <scope>NUCLEOTIDE SEQUENCE</scope>
    <source>
        <strain evidence="4">GMGI-L3</strain>
    </source>
</reference>
<dbReference type="GO" id="GO:0016787">
    <property type="term" value="F:hydrolase activity"/>
    <property type="evidence" value="ECO:0007669"/>
    <property type="project" value="UniProtKB-KW"/>
</dbReference>
<dbReference type="InterPro" id="IPR002018">
    <property type="entry name" value="CarbesteraseB"/>
</dbReference>
<protein>
    <submittedName>
        <fullName evidence="4">Pyrethroid hydrolase Ces2a-like</fullName>
    </submittedName>
</protein>
<dbReference type="PROSITE" id="PS00941">
    <property type="entry name" value="CARBOXYLESTERASE_B_2"/>
    <property type="match status" value="1"/>
</dbReference>
<dbReference type="SUPFAM" id="SSF53474">
    <property type="entry name" value="alpha/beta-Hydrolases"/>
    <property type="match status" value="1"/>
</dbReference>
<dbReference type="InterPro" id="IPR050309">
    <property type="entry name" value="Type-B_Carboxylest/Lipase"/>
</dbReference>
<dbReference type="Gene3D" id="3.40.50.1820">
    <property type="entry name" value="alpha/beta hydrolase"/>
    <property type="match status" value="1"/>
</dbReference>
<dbReference type="Proteomes" id="UP000747542">
    <property type="component" value="Unassembled WGS sequence"/>
</dbReference>
<accession>A0A8J5J847</accession>
<evidence type="ECO:0000313" key="5">
    <source>
        <dbReference type="Proteomes" id="UP000747542"/>
    </source>
</evidence>
<dbReference type="EMBL" id="JAHLQT010046276">
    <property type="protein sequence ID" value="KAG7153840.1"/>
    <property type="molecule type" value="Genomic_DNA"/>
</dbReference>
<keyword evidence="1" id="KW-0325">Glycoprotein</keyword>
<evidence type="ECO:0000256" key="2">
    <source>
        <dbReference type="SAM" id="SignalP"/>
    </source>
</evidence>
<proteinExistence type="predicted"/>
<sequence>MDQNDAEMRTLAAAALVLAAAAASAKAEEDSPVVATEEGLVSGLREESTKGRTFYSYYGIPFAKPPLGNLRLQDPEATKSWEGVLDGSKMPEICLQVPSDAALGGIKVPPEVIVGDEDCLYLNVFTPTAGVDGGRSDLPVMVWLHGGGFVFGSAQEYLPHVLMTHDVVLVVVQYRLGILGEASMCLCHYDVLSP</sequence>
<keyword evidence="2" id="KW-0732">Signal</keyword>
<dbReference type="Pfam" id="PF00135">
    <property type="entry name" value="COesterase"/>
    <property type="match status" value="1"/>
</dbReference>